<dbReference type="AlphaFoldDB" id="A0A931LRS1"/>
<organism evidence="1 2">
    <name type="scientific">Fimbriimonas ginsengisoli</name>
    <dbReference type="NCBI Taxonomy" id="1005039"/>
    <lineage>
        <taxon>Bacteria</taxon>
        <taxon>Bacillati</taxon>
        <taxon>Armatimonadota</taxon>
        <taxon>Fimbriimonadia</taxon>
        <taxon>Fimbriimonadales</taxon>
        <taxon>Fimbriimonadaceae</taxon>
        <taxon>Fimbriimonas</taxon>
    </lineage>
</organism>
<accession>A0A931LRS1</accession>
<dbReference type="EMBL" id="JACOSL010000027">
    <property type="protein sequence ID" value="MBI1756275.1"/>
    <property type="molecule type" value="Genomic_DNA"/>
</dbReference>
<proteinExistence type="predicted"/>
<evidence type="ECO:0000313" key="1">
    <source>
        <dbReference type="EMBL" id="MBI1756275.1"/>
    </source>
</evidence>
<protein>
    <submittedName>
        <fullName evidence="1">Uncharacterized protein</fullName>
    </submittedName>
</protein>
<evidence type="ECO:0000313" key="2">
    <source>
        <dbReference type="Proteomes" id="UP000727962"/>
    </source>
</evidence>
<dbReference type="Proteomes" id="UP000727962">
    <property type="component" value="Unassembled WGS sequence"/>
</dbReference>
<sequence>MIGCLAGLALLLARQDLHHGLILPNRTGRAPIVMLAPAEQRLDPPKLSPKQGWMFEWVVRGYAQLSVNNMVESPRLRVFSQEHRDEGDPALPVARMLMRLWEMNVREYRVDHAYKYNAQLVDFYLCYGGKAGGEQLFGRDDEGGKPHDVNTVYIYDLRSFSSPVEMARELSHEYGHASLPPVGGYTAPENWANGYLGEKLYLRYLRDAIAAKRLDPDDALGANLPSLNLWVRRNVDPLVLRSATGDKPSTALAARGSVGMEAFIGLVLYVQTLLPPRAFAMALWGIGSTKAEDFLDSTVTAVSSMKSVTFRIPAVVKGKSIWLPIGKGELAGGTITERDGNWAKVKPSGKGPIRVTNPG</sequence>
<reference evidence="1" key="1">
    <citation type="submission" date="2020-07" db="EMBL/GenBank/DDBJ databases">
        <title>Huge and variable diversity of episymbiotic CPR bacteria and DPANN archaea in groundwater ecosystems.</title>
        <authorList>
            <person name="He C.Y."/>
            <person name="Keren R."/>
            <person name="Whittaker M."/>
            <person name="Farag I.F."/>
            <person name="Doudna J."/>
            <person name="Cate J.H.D."/>
            <person name="Banfield J.F."/>
        </authorList>
    </citation>
    <scope>NUCLEOTIDE SEQUENCE</scope>
    <source>
        <strain evidence="1">NC_groundwater_17_Pr7_B-0.1um_64_12</strain>
    </source>
</reference>
<comment type="caution">
    <text evidence="1">The sequence shown here is derived from an EMBL/GenBank/DDBJ whole genome shotgun (WGS) entry which is preliminary data.</text>
</comment>
<gene>
    <name evidence="1" type="ORF">HYR64_04110</name>
</gene>
<name>A0A931LRS1_FIMGI</name>